<dbReference type="FunCoup" id="A0A286UVX9">
    <property type="interactions" value="1"/>
</dbReference>
<dbReference type="PANTHER" id="PTHR43303">
    <property type="entry name" value="NADPH DEHYDROGENASE C23G7.10C-RELATED"/>
    <property type="match status" value="1"/>
</dbReference>
<evidence type="ECO:0000259" key="7">
    <source>
        <dbReference type="Pfam" id="PF00724"/>
    </source>
</evidence>
<feature type="region of interest" description="Disordered" evidence="6">
    <location>
        <begin position="12"/>
        <end position="38"/>
    </location>
</feature>
<gene>
    <name evidence="8" type="ORF">PNOK_0080500</name>
</gene>
<comment type="cofactor">
    <cofactor evidence="1">
        <name>FMN</name>
        <dbReference type="ChEBI" id="CHEBI:58210"/>
    </cofactor>
</comment>
<proteinExistence type="predicted"/>
<dbReference type="OrthoDB" id="72788at2759"/>
<evidence type="ECO:0000256" key="1">
    <source>
        <dbReference type="ARBA" id="ARBA00001917"/>
    </source>
</evidence>
<dbReference type="SUPFAM" id="SSF51395">
    <property type="entry name" value="FMN-linked oxidoreductases"/>
    <property type="match status" value="1"/>
</dbReference>
<accession>A0A286UVX9</accession>
<protein>
    <submittedName>
        <fullName evidence="8">FMN-linked oxidoreductase</fullName>
    </submittedName>
</protein>
<evidence type="ECO:0000313" key="8">
    <source>
        <dbReference type="EMBL" id="PAV23737.1"/>
    </source>
</evidence>
<keyword evidence="3" id="KW-0288">FMN</keyword>
<evidence type="ECO:0000256" key="3">
    <source>
        <dbReference type="ARBA" id="ARBA00022643"/>
    </source>
</evidence>
<dbReference type="InterPro" id="IPR013785">
    <property type="entry name" value="Aldolase_TIM"/>
</dbReference>
<organism evidence="8 9">
    <name type="scientific">Pyrrhoderma noxium</name>
    <dbReference type="NCBI Taxonomy" id="2282107"/>
    <lineage>
        <taxon>Eukaryota</taxon>
        <taxon>Fungi</taxon>
        <taxon>Dikarya</taxon>
        <taxon>Basidiomycota</taxon>
        <taxon>Agaricomycotina</taxon>
        <taxon>Agaricomycetes</taxon>
        <taxon>Hymenochaetales</taxon>
        <taxon>Hymenochaetaceae</taxon>
        <taxon>Pyrrhoderma</taxon>
    </lineage>
</organism>
<keyword evidence="2" id="KW-0285">Flavoprotein</keyword>
<evidence type="ECO:0000313" key="9">
    <source>
        <dbReference type="Proteomes" id="UP000217199"/>
    </source>
</evidence>
<reference evidence="8 9" key="1">
    <citation type="journal article" date="2017" name="Mol. Ecol.">
        <title>Comparative and population genomic landscape of Phellinus noxius: A hypervariable fungus causing root rot in trees.</title>
        <authorList>
            <person name="Chung C.L."/>
            <person name="Lee T.J."/>
            <person name="Akiba M."/>
            <person name="Lee H.H."/>
            <person name="Kuo T.H."/>
            <person name="Liu D."/>
            <person name="Ke H.M."/>
            <person name="Yokoi T."/>
            <person name="Roa M.B."/>
            <person name="Lu M.J."/>
            <person name="Chang Y.Y."/>
            <person name="Ann P.J."/>
            <person name="Tsai J.N."/>
            <person name="Chen C.Y."/>
            <person name="Tzean S.S."/>
            <person name="Ota Y."/>
            <person name="Hattori T."/>
            <person name="Sahashi N."/>
            <person name="Liou R.F."/>
            <person name="Kikuchi T."/>
            <person name="Tsai I.J."/>
        </authorList>
    </citation>
    <scope>NUCLEOTIDE SEQUENCE [LARGE SCALE GENOMIC DNA]</scope>
    <source>
        <strain evidence="8 9">FFPRI411160</strain>
    </source>
</reference>
<dbReference type="Gene3D" id="3.20.20.70">
    <property type="entry name" value="Aldolase class I"/>
    <property type="match status" value="1"/>
</dbReference>
<evidence type="ECO:0000256" key="5">
    <source>
        <dbReference type="ARBA" id="ARBA00023002"/>
    </source>
</evidence>
<dbReference type="InParanoid" id="A0A286UVX9"/>
<dbReference type="EMBL" id="NBII01000001">
    <property type="protein sequence ID" value="PAV23737.1"/>
    <property type="molecule type" value="Genomic_DNA"/>
</dbReference>
<sequence length="415" mass="45293">MSDYPNIPAPNLPYFTPAQLPPAGTAEDPQPDGNPIPKLFTPLKIRGVEFHNRIFVSPMCQYSAEEGRLTAWHMAHLGGIFTRGPALTIVEATAVVPEGRITPEDSGLWSDDQIPPLRNIVEFAHSQGVKIGIQLAHAGRKASTVAPWIHTGISAAYEYGGWPDNVQAPSAIPYNDIYPKPKELTKEGIKRVVKGFVEATQRALKAGVDVIEIHNAHGYLLHEFLSPISNKRTDEYGGSFENRIRLTLEVVDAVRRVIPNDMPLFLRISATDWLEEVFPDEPSWTGADTVKLAGILAEHGVDLLDVSSAALHPSQRIKTDGPVPYQTPFAGAVKKEHGVDTPRGLFVGAVGSIKTGPVAEDVLQRGLSDFILIGRQFQKDPATVLTFAEQLGIRTKVAHQIGWGLGYGKTLRGKH</sequence>
<dbReference type="InterPro" id="IPR044152">
    <property type="entry name" value="YqjM-like"/>
</dbReference>
<dbReference type="AlphaFoldDB" id="A0A286UVX9"/>
<comment type="caution">
    <text evidence="8">The sequence shown here is derived from an EMBL/GenBank/DDBJ whole genome shotgun (WGS) entry which is preliminary data.</text>
</comment>
<dbReference type="PANTHER" id="PTHR43303:SF4">
    <property type="entry name" value="NADPH DEHYDROGENASE C23G7.10C-RELATED"/>
    <property type="match status" value="1"/>
</dbReference>
<dbReference type="GO" id="GO:0010181">
    <property type="term" value="F:FMN binding"/>
    <property type="evidence" value="ECO:0007669"/>
    <property type="project" value="InterPro"/>
</dbReference>
<keyword evidence="4" id="KW-0521">NADP</keyword>
<dbReference type="InterPro" id="IPR001155">
    <property type="entry name" value="OxRdtase_FMN_N"/>
</dbReference>
<dbReference type="Pfam" id="PF00724">
    <property type="entry name" value="Oxidored_FMN"/>
    <property type="match status" value="1"/>
</dbReference>
<dbReference type="CDD" id="cd02932">
    <property type="entry name" value="OYE_YqiM_FMN"/>
    <property type="match status" value="1"/>
</dbReference>
<dbReference type="GO" id="GO:0003959">
    <property type="term" value="F:NADPH dehydrogenase activity"/>
    <property type="evidence" value="ECO:0007669"/>
    <property type="project" value="InterPro"/>
</dbReference>
<name>A0A286UVX9_9AGAM</name>
<dbReference type="STRING" id="2282107.A0A286UVX9"/>
<evidence type="ECO:0000256" key="6">
    <source>
        <dbReference type="SAM" id="MobiDB-lite"/>
    </source>
</evidence>
<keyword evidence="5" id="KW-0560">Oxidoreductase</keyword>
<evidence type="ECO:0000256" key="2">
    <source>
        <dbReference type="ARBA" id="ARBA00022630"/>
    </source>
</evidence>
<feature type="domain" description="NADH:flavin oxidoreductase/NADH oxidase N-terminal" evidence="7">
    <location>
        <begin position="38"/>
        <end position="390"/>
    </location>
</feature>
<evidence type="ECO:0000256" key="4">
    <source>
        <dbReference type="ARBA" id="ARBA00022857"/>
    </source>
</evidence>
<dbReference type="GO" id="GO:0050661">
    <property type="term" value="F:NADP binding"/>
    <property type="evidence" value="ECO:0007669"/>
    <property type="project" value="InterPro"/>
</dbReference>
<dbReference type="Proteomes" id="UP000217199">
    <property type="component" value="Unassembled WGS sequence"/>
</dbReference>
<keyword evidence="9" id="KW-1185">Reference proteome</keyword>